<dbReference type="STRING" id="1797469.A3F08_03340"/>
<dbReference type="GO" id="GO:0003676">
    <property type="term" value="F:nucleic acid binding"/>
    <property type="evidence" value="ECO:0007669"/>
    <property type="project" value="InterPro"/>
</dbReference>
<gene>
    <name evidence="9" type="ORF">A3F08_03340</name>
</gene>
<feature type="domain" description="RecJ OB" evidence="8">
    <location>
        <begin position="479"/>
        <end position="588"/>
    </location>
</feature>
<dbReference type="Proteomes" id="UP000176451">
    <property type="component" value="Unassembled WGS sequence"/>
</dbReference>
<dbReference type="Pfam" id="PF01368">
    <property type="entry name" value="DHH"/>
    <property type="match status" value="1"/>
</dbReference>
<dbReference type="InterPro" id="IPR038763">
    <property type="entry name" value="DHH_sf"/>
</dbReference>
<keyword evidence="5 9" id="KW-0269">Exonuclease</keyword>
<evidence type="ECO:0000256" key="2">
    <source>
        <dbReference type="ARBA" id="ARBA00019841"/>
    </source>
</evidence>
<proteinExistence type="inferred from homology"/>
<dbReference type="Pfam" id="PF17768">
    <property type="entry name" value="RecJ_OB"/>
    <property type="match status" value="1"/>
</dbReference>
<evidence type="ECO:0000313" key="10">
    <source>
        <dbReference type="Proteomes" id="UP000176451"/>
    </source>
</evidence>
<evidence type="ECO:0000259" key="6">
    <source>
        <dbReference type="Pfam" id="PF01368"/>
    </source>
</evidence>
<keyword evidence="3" id="KW-0540">Nuclease</keyword>
<dbReference type="Gene3D" id="2.40.50.460">
    <property type="match status" value="1"/>
</dbReference>
<comment type="caution">
    <text evidence="9">The sequence shown here is derived from an EMBL/GenBank/DDBJ whole genome shotgun (WGS) entry which is preliminary data.</text>
</comment>
<reference evidence="9 10" key="1">
    <citation type="journal article" date="2016" name="Nat. Commun.">
        <title>Thousands of microbial genomes shed light on interconnected biogeochemical processes in an aquifer system.</title>
        <authorList>
            <person name="Anantharaman K."/>
            <person name="Brown C.T."/>
            <person name="Hug L.A."/>
            <person name="Sharon I."/>
            <person name="Castelle C.J."/>
            <person name="Probst A.J."/>
            <person name="Thomas B.C."/>
            <person name="Singh A."/>
            <person name="Wilkins M.J."/>
            <person name="Karaoz U."/>
            <person name="Brodie E.L."/>
            <person name="Williams K.H."/>
            <person name="Hubbard S.S."/>
            <person name="Banfield J.F."/>
        </authorList>
    </citation>
    <scope>NUCLEOTIDE SEQUENCE [LARGE SCALE GENOMIC DNA]</scope>
</reference>
<dbReference type="SUPFAM" id="SSF64182">
    <property type="entry name" value="DHH phosphoesterases"/>
    <property type="match status" value="1"/>
</dbReference>
<dbReference type="PANTHER" id="PTHR30255">
    <property type="entry name" value="SINGLE-STRANDED-DNA-SPECIFIC EXONUCLEASE RECJ"/>
    <property type="match status" value="1"/>
</dbReference>
<evidence type="ECO:0000256" key="5">
    <source>
        <dbReference type="ARBA" id="ARBA00022839"/>
    </source>
</evidence>
<dbReference type="GO" id="GO:0006281">
    <property type="term" value="P:DNA repair"/>
    <property type="evidence" value="ECO:0007669"/>
    <property type="project" value="InterPro"/>
</dbReference>
<dbReference type="Gene3D" id="3.90.1640.30">
    <property type="match status" value="1"/>
</dbReference>
<dbReference type="InterPro" id="IPR051673">
    <property type="entry name" value="SSDNA_exonuclease_RecJ"/>
</dbReference>
<organism evidence="9 10">
    <name type="scientific">Candidatus Berkelbacteria bacterium RIFCSPHIGHO2_12_FULL_36_9</name>
    <dbReference type="NCBI Taxonomy" id="1797469"/>
    <lineage>
        <taxon>Bacteria</taxon>
        <taxon>Candidatus Berkelbacteria</taxon>
    </lineage>
</organism>
<dbReference type="NCBIfam" id="TIGR00644">
    <property type="entry name" value="recJ"/>
    <property type="match status" value="1"/>
</dbReference>
<dbReference type="GO" id="GO:0008409">
    <property type="term" value="F:5'-3' exonuclease activity"/>
    <property type="evidence" value="ECO:0007669"/>
    <property type="project" value="InterPro"/>
</dbReference>
<dbReference type="InterPro" id="IPR003156">
    <property type="entry name" value="DHHA1_dom"/>
</dbReference>
<sequence>MKKWVVHPKKSNNIIDQLLINRKINLKNKERFLNPNYERDMYNPFLFHDMDKAVKRIIQAIANKEKIGIFADYDADGIPGAAIISRVLRYIGVEVSVYIPTREEGYGLNEAGILELKESGCKLIITVDLGITGKEQVKFAKSLGIDVIVTDHHLFKKTQLPSDALAIIHPQLSPKYPNKDLAGGAVAWKLAQGLLLAIAHHSQKDVHSTRAPQGLRVALATHFLRHDSQSYDKQYAIGDKLMRWLLDLAAISTITDIVPLTGENRVIAKYGLFVLAKTKNIGLQELIKVAAIKPEKMSTYEVGFRIGPRINAPGRLDHAQISYYLLTTNSRSEAKEYASKLNKINLKRQEELDRVLKEAKAKIEKRGLKNKKIILVEDENWPEGLIGLVAGKLMEELSRPVIVFKEDKGRLKGSARSIEKFHILEALDNSAKLLIKHGGHARAAGLSLEKENLQNLYDQLIQLVNTKLSEDDLQPKIKIDVEIKPENITMDFYNQLQKFEPHGMGNPRPVFLMKDIIINNIRTVGKDSKHLKLVLHATRYTLHDFDAIGFDLGYLDKELKINDTVDIVFTLDLNEFNGNKKLQLKLLDIREG</sequence>
<protein>
    <recommendedName>
        <fullName evidence="2">Single-stranded-DNA-specific exonuclease RecJ</fullName>
    </recommendedName>
</protein>
<evidence type="ECO:0000259" key="7">
    <source>
        <dbReference type="Pfam" id="PF02272"/>
    </source>
</evidence>
<comment type="similarity">
    <text evidence="1">Belongs to the RecJ family.</text>
</comment>
<dbReference type="EMBL" id="MEZV01000030">
    <property type="protein sequence ID" value="OGD66669.1"/>
    <property type="molecule type" value="Genomic_DNA"/>
</dbReference>
<dbReference type="PANTHER" id="PTHR30255:SF2">
    <property type="entry name" value="SINGLE-STRANDED-DNA-SPECIFIC EXONUCLEASE RECJ"/>
    <property type="match status" value="1"/>
</dbReference>
<evidence type="ECO:0000313" key="9">
    <source>
        <dbReference type="EMBL" id="OGD66669.1"/>
    </source>
</evidence>
<evidence type="ECO:0000256" key="1">
    <source>
        <dbReference type="ARBA" id="ARBA00005915"/>
    </source>
</evidence>
<dbReference type="AlphaFoldDB" id="A0A1F5EGW4"/>
<evidence type="ECO:0000256" key="3">
    <source>
        <dbReference type="ARBA" id="ARBA00022722"/>
    </source>
</evidence>
<feature type="domain" description="DHHA1" evidence="7">
    <location>
        <begin position="371"/>
        <end position="465"/>
    </location>
</feature>
<keyword evidence="4" id="KW-0378">Hydrolase</keyword>
<dbReference type="InterPro" id="IPR041122">
    <property type="entry name" value="RecJ_OB"/>
</dbReference>
<evidence type="ECO:0000259" key="8">
    <source>
        <dbReference type="Pfam" id="PF17768"/>
    </source>
</evidence>
<feature type="domain" description="DDH" evidence="6">
    <location>
        <begin position="66"/>
        <end position="198"/>
    </location>
</feature>
<dbReference type="InterPro" id="IPR004610">
    <property type="entry name" value="RecJ"/>
</dbReference>
<dbReference type="GO" id="GO:0006310">
    <property type="term" value="P:DNA recombination"/>
    <property type="evidence" value="ECO:0007669"/>
    <property type="project" value="InterPro"/>
</dbReference>
<dbReference type="Pfam" id="PF02272">
    <property type="entry name" value="DHHA1"/>
    <property type="match status" value="1"/>
</dbReference>
<name>A0A1F5EGW4_9BACT</name>
<evidence type="ECO:0000256" key="4">
    <source>
        <dbReference type="ARBA" id="ARBA00022801"/>
    </source>
</evidence>
<dbReference type="InterPro" id="IPR001667">
    <property type="entry name" value="DDH_dom"/>
</dbReference>
<accession>A0A1F5EGW4</accession>